<evidence type="ECO:0000256" key="6">
    <source>
        <dbReference type="ARBA" id="ARBA00022840"/>
    </source>
</evidence>
<dbReference type="PROSITE" id="PS00211">
    <property type="entry name" value="ABC_TRANSPORTER_1"/>
    <property type="match status" value="1"/>
</dbReference>
<dbReference type="PANTHER" id="PTHR43394:SF1">
    <property type="entry name" value="ATP-BINDING CASSETTE SUB-FAMILY B MEMBER 10, MITOCHONDRIAL"/>
    <property type="match status" value="1"/>
</dbReference>
<feature type="transmembrane region" description="Helical" evidence="10">
    <location>
        <begin position="194"/>
        <end position="211"/>
    </location>
</feature>
<dbReference type="GO" id="GO:0005524">
    <property type="term" value="F:ATP binding"/>
    <property type="evidence" value="ECO:0007669"/>
    <property type="project" value="UniProtKB-KW"/>
</dbReference>
<evidence type="ECO:0000256" key="8">
    <source>
        <dbReference type="ARBA" id="ARBA00023136"/>
    </source>
</evidence>
<evidence type="ECO:0000256" key="4">
    <source>
        <dbReference type="ARBA" id="ARBA00022692"/>
    </source>
</evidence>
<dbReference type="InterPro" id="IPR011527">
    <property type="entry name" value="ABC1_TM_dom"/>
</dbReference>
<sequence>MKKHWITSPFQYKHPDINPSQADGRPDTDRIQNWKRTTVRLWSYLSVQKWRLTAVFVCVFFTAAFMLSGPLLLGHIVDQYLVPQRLEGLGTILSLLFAVYVGWGVMSTIQTYVMISLAQQAVFKLRYHLFSHLQTLPLSFFDKRQHGSIMSRMTNDMDNISTTLNTSVVQIMTSLLTFTGILVIMLVISPLLTFFTLLFLPVMFLGLRWITRRTRLLFQKQQQAVGAVNGYAEETISGQSIVKVFSKEPRVMKNFEQESETLRHAGFWAQTYSGFIPKWMNFLNNINFAVTAGAGGILAYYGVGAVTIGTIVIFVEYSRQFTRPLNDLANQFNALFAALAGAERIFSFLDEQAEDHREEEGTAKTVSGEVKFQDVSFGYENEKVLRGIDFHVNAGETAAFIGPTGSGKTTVMNLIIGFYTAEAGEVYVDQTPLSEWNIKHLRKQMSVVLQDDFLFEKTVMENIRYGNLDAADEEVIEAAKAANAHAFIERLPEGYQTMLGKEGSGFSHGQRQLLSIAKAVLSDPKILILDEATSSVDTVTEMRIQEALGRLMKGRTSFVVAHRLNTIEKADIIYVMDNGEIAEQGTHSELLRKQGRYAAFQQATQQKVDI</sequence>
<dbReference type="RefSeq" id="WP_091615058.1">
    <property type="nucleotide sequence ID" value="NZ_FNNC01000005.1"/>
</dbReference>
<dbReference type="InterPro" id="IPR036640">
    <property type="entry name" value="ABC1_TM_sf"/>
</dbReference>
<dbReference type="PROSITE" id="PS50893">
    <property type="entry name" value="ABC_TRANSPORTER_2"/>
    <property type="match status" value="1"/>
</dbReference>
<dbReference type="InterPro" id="IPR003593">
    <property type="entry name" value="AAA+_ATPase"/>
</dbReference>
<keyword evidence="6 13" id="KW-0067">ATP-binding</keyword>
<dbReference type="SUPFAM" id="SSF90123">
    <property type="entry name" value="ABC transporter transmembrane region"/>
    <property type="match status" value="1"/>
</dbReference>
<dbReference type="PROSITE" id="PS50929">
    <property type="entry name" value="ABC_TM1F"/>
    <property type="match status" value="1"/>
</dbReference>
<dbReference type="Pfam" id="PF00005">
    <property type="entry name" value="ABC_tran"/>
    <property type="match status" value="1"/>
</dbReference>
<evidence type="ECO:0000259" key="12">
    <source>
        <dbReference type="PROSITE" id="PS50929"/>
    </source>
</evidence>
<dbReference type="GO" id="GO:0005886">
    <property type="term" value="C:plasma membrane"/>
    <property type="evidence" value="ECO:0007669"/>
    <property type="project" value="UniProtKB-SubCell"/>
</dbReference>
<feature type="transmembrane region" description="Helical" evidence="10">
    <location>
        <begin position="50"/>
        <end position="72"/>
    </location>
</feature>
<dbReference type="InterPro" id="IPR017871">
    <property type="entry name" value="ABC_transporter-like_CS"/>
</dbReference>
<dbReference type="PANTHER" id="PTHR43394">
    <property type="entry name" value="ATP-DEPENDENT PERMEASE MDL1, MITOCHONDRIAL"/>
    <property type="match status" value="1"/>
</dbReference>
<feature type="domain" description="ABC transmembrane type-1" evidence="12">
    <location>
        <begin position="54"/>
        <end position="337"/>
    </location>
</feature>
<keyword evidence="3" id="KW-1003">Cell membrane</keyword>
<evidence type="ECO:0000256" key="5">
    <source>
        <dbReference type="ARBA" id="ARBA00022741"/>
    </source>
</evidence>
<dbReference type="Pfam" id="PF00664">
    <property type="entry name" value="ABC_membrane"/>
    <property type="match status" value="1"/>
</dbReference>
<dbReference type="GO" id="GO:0016887">
    <property type="term" value="F:ATP hydrolysis activity"/>
    <property type="evidence" value="ECO:0007669"/>
    <property type="project" value="InterPro"/>
</dbReference>
<feature type="transmembrane region" description="Helical" evidence="10">
    <location>
        <begin position="167"/>
        <end position="188"/>
    </location>
</feature>
<keyword evidence="2" id="KW-0813">Transport</keyword>
<proteinExistence type="predicted"/>
<dbReference type="InterPro" id="IPR027417">
    <property type="entry name" value="P-loop_NTPase"/>
</dbReference>
<dbReference type="STRING" id="1122204.SAMN05421781_2244"/>
<dbReference type="SUPFAM" id="SSF52540">
    <property type="entry name" value="P-loop containing nucleoside triphosphate hydrolases"/>
    <property type="match status" value="1"/>
</dbReference>
<dbReference type="Gene3D" id="1.20.1560.10">
    <property type="entry name" value="ABC transporter type 1, transmembrane domain"/>
    <property type="match status" value="1"/>
</dbReference>
<dbReference type="CDD" id="cd03254">
    <property type="entry name" value="ABCC_Glucan_exporter_like"/>
    <property type="match status" value="1"/>
</dbReference>
<feature type="region of interest" description="Disordered" evidence="9">
    <location>
        <begin position="1"/>
        <end position="29"/>
    </location>
</feature>
<dbReference type="CDD" id="cd18547">
    <property type="entry name" value="ABC_6TM_Tm288_like"/>
    <property type="match status" value="1"/>
</dbReference>
<dbReference type="EMBL" id="FNNC01000005">
    <property type="protein sequence ID" value="SDW75123.1"/>
    <property type="molecule type" value="Genomic_DNA"/>
</dbReference>
<protein>
    <submittedName>
        <fullName evidence="13">ATP-binding cassette, subfamily B</fullName>
    </submittedName>
</protein>
<keyword evidence="5" id="KW-0547">Nucleotide-binding</keyword>
<evidence type="ECO:0000256" key="7">
    <source>
        <dbReference type="ARBA" id="ARBA00022989"/>
    </source>
</evidence>
<evidence type="ECO:0000256" key="10">
    <source>
        <dbReference type="SAM" id="Phobius"/>
    </source>
</evidence>
<dbReference type="FunFam" id="1.20.1560.10:FF:000011">
    <property type="entry name" value="Multidrug ABC transporter ATP-binding protein"/>
    <property type="match status" value="1"/>
</dbReference>
<evidence type="ECO:0000259" key="11">
    <source>
        <dbReference type="PROSITE" id="PS50893"/>
    </source>
</evidence>
<dbReference type="GO" id="GO:0015421">
    <property type="term" value="F:ABC-type oligopeptide transporter activity"/>
    <property type="evidence" value="ECO:0007669"/>
    <property type="project" value="TreeGrafter"/>
</dbReference>
<accession>A0A1H2W3D8</accession>
<dbReference type="InterPro" id="IPR003439">
    <property type="entry name" value="ABC_transporter-like_ATP-bd"/>
</dbReference>
<dbReference type="InterPro" id="IPR039421">
    <property type="entry name" value="Type_1_exporter"/>
</dbReference>
<dbReference type="SMART" id="SM00382">
    <property type="entry name" value="AAA"/>
    <property type="match status" value="1"/>
</dbReference>
<organism evidence="13 14">
    <name type="scientific">Marinococcus luteus</name>
    <dbReference type="NCBI Taxonomy" id="1122204"/>
    <lineage>
        <taxon>Bacteria</taxon>
        <taxon>Bacillati</taxon>
        <taxon>Bacillota</taxon>
        <taxon>Bacilli</taxon>
        <taxon>Bacillales</taxon>
        <taxon>Bacillaceae</taxon>
        <taxon>Marinococcus</taxon>
    </lineage>
</organism>
<dbReference type="FunFam" id="3.40.50.300:FF:000287">
    <property type="entry name" value="Multidrug ABC transporter ATP-binding protein"/>
    <property type="match status" value="1"/>
</dbReference>
<gene>
    <name evidence="13" type="ORF">SAMN05421781_2244</name>
</gene>
<name>A0A1H2W3D8_9BACI</name>
<evidence type="ECO:0000256" key="3">
    <source>
        <dbReference type="ARBA" id="ARBA00022475"/>
    </source>
</evidence>
<dbReference type="Proteomes" id="UP000199488">
    <property type="component" value="Unassembled WGS sequence"/>
</dbReference>
<evidence type="ECO:0000256" key="9">
    <source>
        <dbReference type="SAM" id="MobiDB-lite"/>
    </source>
</evidence>
<reference evidence="13 14" key="1">
    <citation type="submission" date="2016-10" db="EMBL/GenBank/DDBJ databases">
        <authorList>
            <person name="de Groot N.N."/>
        </authorList>
    </citation>
    <scope>NUCLEOTIDE SEQUENCE [LARGE SCALE GENOMIC DNA]</scope>
    <source>
        <strain evidence="13 14">DSM 23126</strain>
    </source>
</reference>
<keyword evidence="8 10" id="KW-0472">Membrane</keyword>
<evidence type="ECO:0000313" key="14">
    <source>
        <dbReference type="Proteomes" id="UP000199488"/>
    </source>
</evidence>
<keyword evidence="14" id="KW-1185">Reference proteome</keyword>
<evidence type="ECO:0000256" key="2">
    <source>
        <dbReference type="ARBA" id="ARBA00022448"/>
    </source>
</evidence>
<feature type="transmembrane region" description="Helical" evidence="10">
    <location>
        <begin position="288"/>
        <end position="315"/>
    </location>
</feature>
<keyword evidence="4 10" id="KW-0812">Transmembrane</keyword>
<feature type="transmembrane region" description="Helical" evidence="10">
    <location>
        <begin position="92"/>
        <end position="115"/>
    </location>
</feature>
<feature type="domain" description="ABC transporter" evidence="11">
    <location>
        <begin position="370"/>
        <end position="603"/>
    </location>
</feature>
<evidence type="ECO:0000256" key="1">
    <source>
        <dbReference type="ARBA" id="ARBA00004651"/>
    </source>
</evidence>
<comment type="subcellular location">
    <subcellularLocation>
        <location evidence="1">Cell membrane</location>
        <topology evidence="1">Multi-pass membrane protein</topology>
    </subcellularLocation>
</comment>
<dbReference type="AlphaFoldDB" id="A0A1H2W3D8"/>
<dbReference type="OrthoDB" id="9770415at2"/>
<evidence type="ECO:0000313" key="13">
    <source>
        <dbReference type="EMBL" id="SDW75123.1"/>
    </source>
</evidence>
<dbReference type="Gene3D" id="3.40.50.300">
    <property type="entry name" value="P-loop containing nucleotide triphosphate hydrolases"/>
    <property type="match status" value="1"/>
</dbReference>
<keyword evidence="7 10" id="KW-1133">Transmembrane helix</keyword>